<accession>A0A284QRP8</accession>
<evidence type="ECO:0000313" key="1">
    <source>
        <dbReference type="EMBL" id="SJK99083.1"/>
    </source>
</evidence>
<dbReference type="AlphaFoldDB" id="A0A284QRP8"/>
<gene>
    <name evidence="1" type="ORF">ARMOST_02368</name>
</gene>
<sequence length="77" mass="8751">MPEHTSEDVDEACFRNILSAQNTLDEKSKGRRMAIYMTVHILDDEETPPYTLGNSRVAYLSAAVHVQNTPRCWGGRR</sequence>
<proteinExistence type="predicted"/>
<evidence type="ECO:0000313" key="2">
    <source>
        <dbReference type="Proteomes" id="UP000219338"/>
    </source>
</evidence>
<reference evidence="2" key="1">
    <citation type="journal article" date="2017" name="Nat. Ecol. Evol.">
        <title>Genome expansion and lineage-specific genetic innovations in the forest pathogenic fungi Armillaria.</title>
        <authorList>
            <person name="Sipos G."/>
            <person name="Prasanna A.N."/>
            <person name="Walter M.C."/>
            <person name="O'Connor E."/>
            <person name="Balint B."/>
            <person name="Krizsan K."/>
            <person name="Kiss B."/>
            <person name="Hess J."/>
            <person name="Varga T."/>
            <person name="Slot J."/>
            <person name="Riley R."/>
            <person name="Boka B."/>
            <person name="Rigling D."/>
            <person name="Barry K."/>
            <person name="Lee J."/>
            <person name="Mihaltcheva S."/>
            <person name="LaButti K."/>
            <person name="Lipzen A."/>
            <person name="Waldron R."/>
            <person name="Moloney N.M."/>
            <person name="Sperisen C."/>
            <person name="Kredics L."/>
            <person name="Vagvoelgyi C."/>
            <person name="Patrignani A."/>
            <person name="Fitzpatrick D."/>
            <person name="Nagy I."/>
            <person name="Doyle S."/>
            <person name="Anderson J.B."/>
            <person name="Grigoriev I.V."/>
            <person name="Gueldener U."/>
            <person name="Muensterkoetter M."/>
            <person name="Nagy L.G."/>
        </authorList>
    </citation>
    <scope>NUCLEOTIDE SEQUENCE [LARGE SCALE GENOMIC DNA]</scope>
    <source>
        <strain evidence="2">C18/9</strain>
    </source>
</reference>
<dbReference type="Proteomes" id="UP000219338">
    <property type="component" value="Unassembled WGS sequence"/>
</dbReference>
<name>A0A284QRP8_ARMOS</name>
<dbReference type="EMBL" id="FUEG01000001">
    <property type="protein sequence ID" value="SJK99083.1"/>
    <property type="molecule type" value="Genomic_DNA"/>
</dbReference>
<keyword evidence="2" id="KW-1185">Reference proteome</keyword>
<protein>
    <submittedName>
        <fullName evidence="1">Uncharacterized protein</fullName>
    </submittedName>
</protein>
<organism evidence="1 2">
    <name type="scientific">Armillaria ostoyae</name>
    <name type="common">Armillaria root rot fungus</name>
    <dbReference type="NCBI Taxonomy" id="47428"/>
    <lineage>
        <taxon>Eukaryota</taxon>
        <taxon>Fungi</taxon>
        <taxon>Dikarya</taxon>
        <taxon>Basidiomycota</taxon>
        <taxon>Agaricomycotina</taxon>
        <taxon>Agaricomycetes</taxon>
        <taxon>Agaricomycetidae</taxon>
        <taxon>Agaricales</taxon>
        <taxon>Marasmiineae</taxon>
        <taxon>Physalacriaceae</taxon>
        <taxon>Armillaria</taxon>
    </lineage>
</organism>